<dbReference type="AlphaFoldDB" id="A0A9P6F8D6"/>
<evidence type="ECO:0008006" key="4">
    <source>
        <dbReference type="Google" id="ProtNLM"/>
    </source>
</evidence>
<keyword evidence="3" id="KW-1185">Reference proteome</keyword>
<sequence>MEWFLKAAKQGHAASQYRIGLLYKYGEGVPQDYIKALEWYTKAADRRHECAKRQLMVLKNKGVADSQAHSPYT</sequence>
<dbReference type="SMART" id="SM00671">
    <property type="entry name" value="SEL1"/>
    <property type="match status" value="1"/>
</dbReference>
<comment type="similarity">
    <text evidence="1">Belongs to the sel-1 family.</text>
</comment>
<reference evidence="2" key="1">
    <citation type="journal article" date="2020" name="Fungal Divers.">
        <title>Resolving the Mortierellaceae phylogeny through synthesis of multi-gene phylogenetics and phylogenomics.</title>
        <authorList>
            <person name="Vandepol N."/>
            <person name="Liber J."/>
            <person name="Desiro A."/>
            <person name="Na H."/>
            <person name="Kennedy M."/>
            <person name="Barry K."/>
            <person name="Grigoriev I.V."/>
            <person name="Miller A.N."/>
            <person name="O'Donnell K."/>
            <person name="Stajich J.E."/>
            <person name="Bonito G."/>
        </authorList>
    </citation>
    <scope>NUCLEOTIDE SEQUENCE</scope>
    <source>
        <strain evidence="2">NRRL 2591</strain>
    </source>
</reference>
<proteinExistence type="inferred from homology"/>
<dbReference type="InterPro" id="IPR050767">
    <property type="entry name" value="Sel1_AlgK"/>
</dbReference>
<gene>
    <name evidence="2" type="ORF">EC957_011090</name>
</gene>
<protein>
    <recommendedName>
        <fullName evidence="4">Sel1 repeat family protein</fullName>
    </recommendedName>
</protein>
<dbReference type="SUPFAM" id="SSF81901">
    <property type="entry name" value="HCP-like"/>
    <property type="match status" value="1"/>
</dbReference>
<dbReference type="Gene3D" id="1.25.40.10">
    <property type="entry name" value="Tetratricopeptide repeat domain"/>
    <property type="match status" value="1"/>
</dbReference>
<organism evidence="2 3">
    <name type="scientific">Mortierella hygrophila</name>
    <dbReference type="NCBI Taxonomy" id="979708"/>
    <lineage>
        <taxon>Eukaryota</taxon>
        <taxon>Fungi</taxon>
        <taxon>Fungi incertae sedis</taxon>
        <taxon>Mucoromycota</taxon>
        <taxon>Mortierellomycotina</taxon>
        <taxon>Mortierellomycetes</taxon>
        <taxon>Mortierellales</taxon>
        <taxon>Mortierellaceae</taxon>
        <taxon>Mortierella</taxon>
    </lineage>
</organism>
<dbReference type="EMBL" id="JAAAXW010000074">
    <property type="protein sequence ID" value="KAF9545336.1"/>
    <property type="molecule type" value="Genomic_DNA"/>
</dbReference>
<dbReference type="PANTHER" id="PTHR11102">
    <property type="entry name" value="SEL-1-LIKE PROTEIN"/>
    <property type="match status" value="1"/>
</dbReference>
<name>A0A9P6F8D6_9FUNG</name>
<dbReference type="InterPro" id="IPR011990">
    <property type="entry name" value="TPR-like_helical_dom_sf"/>
</dbReference>
<dbReference type="Proteomes" id="UP000723463">
    <property type="component" value="Unassembled WGS sequence"/>
</dbReference>
<evidence type="ECO:0000313" key="3">
    <source>
        <dbReference type="Proteomes" id="UP000723463"/>
    </source>
</evidence>
<dbReference type="InterPro" id="IPR006597">
    <property type="entry name" value="Sel1-like"/>
</dbReference>
<accession>A0A9P6F8D6</accession>
<comment type="caution">
    <text evidence="2">The sequence shown here is derived from an EMBL/GenBank/DDBJ whole genome shotgun (WGS) entry which is preliminary data.</text>
</comment>
<evidence type="ECO:0000256" key="1">
    <source>
        <dbReference type="ARBA" id="ARBA00038101"/>
    </source>
</evidence>
<dbReference type="Pfam" id="PF08238">
    <property type="entry name" value="Sel1"/>
    <property type="match status" value="2"/>
</dbReference>
<evidence type="ECO:0000313" key="2">
    <source>
        <dbReference type="EMBL" id="KAF9545336.1"/>
    </source>
</evidence>
<dbReference type="PANTHER" id="PTHR11102:SF160">
    <property type="entry name" value="ERAD-ASSOCIATED E3 UBIQUITIN-PROTEIN LIGASE COMPONENT HRD3"/>
    <property type="match status" value="1"/>
</dbReference>